<name>A0A9D3WG70_9ROSI</name>
<dbReference type="GO" id="GO:0048367">
    <property type="term" value="P:shoot system development"/>
    <property type="evidence" value="ECO:0007669"/>
    <property type="project" value="InterPro"/>
</dbReference>
<dbReference type="AlphaFoldDB" id="A0A9D3WG70"/>
<dbReference type="PANTHER" id="PTHR33070">
    <property type="entry name" value="OS06G0725500 PROTEIN"/>
    <property type="match status" value="1"/>
</dbReference>
<dbReference type="OrthoDB" id="1002239at2759"/>
<gene>
    <name evidence="1" type="ORF">J1N35_005900</name>
</gene>
<feature type="non-terminal residue" evidence="1">
    <location>
        <position position="99"/>
    </location>
</feature>
<sequence length="99" mass="10896">MATIGYHTHSNSFPSRAHPLTFEVGEHLSRLASYESASTSSSLNQNQGEYVNELLNGPLGLLDVFTIAKDALLQVKECTVELQYILRRKRGATKGCANE</sequence>
<evidence type="ECO:0000313" key="2">
    <source>
        <dbReference type="Proteomes" id="UP000828251"/>
    </source>
</evidence>
<proteinExistence type="predicted"/>
<dbReference type="InterPro" id="IPR004320">
    <property type="entry name" value="BPS1_pln"/>
</dbReference>
<comment type="caution">
    <text evidence="1">The sequence shown here is derived from an EMBL/GenBank/DDBJ whole genome shotgun (WGS) entry which is preliminary data.</text>
</comment>
<dbReference type="EMBL" id="JAIQCV010000002">
    <property type="protein sequence ID" value="KAH1122740.1"/>
    <property type="molecule type" value="Genomic_DNA"/>
</dbReference>
<protein>
    <submittedName>
        <fullName evidence="1">Uncharacterized protein</fullName>
    </submittedName>
</protein>
<evidence type="ECO:0000313" key="1">
    <source>
        <dbReference type="EMBL" id="KAH1122740.1"/>
    </source>
</evidence>
<dbReference type="GO" id="GO:0048364">
    <property type="term" value="P:root development"/>
    <property type="evidence" value="ECO:0007669"/>
    <property type="project" value="InterPro"/>
</dbReference>
<reference evidence="1 2" key="1">
    <citation type="journal article" date="2021" name="Plant Biotechnol. J.">
        <title>Multi-omics assisted identification of the key and species-specific regulatory components of drought-tolerant mechanisms in Gossypium stocksii.</title>
        <authorList>
            <person name="Yu D."/>
            <person name="Ke L."/>
            <person name="Zhang D."/>
            <person name="Wu Y."/>
            <person name="Sun Y."/>
            <person name="Mei J."/>
            <person name="Sun J."/>
            <person name="Sun Y."/>
        </authorList>
    </citation>
    <scope>NUCLEOTIDE SEQUENCE [LARGE SCALE GENOMIC DNA]</scope>
    <source>
        <strain evidence="2">cv. E1</strain>
        <tissue evidence="1">Leaf</tissue>
    </source>
</reference>
<dbReference type="Pfam" id="PF03087">
    <property type="entry name" value="BPS1"/>
    <property type="match status" value="1"/>
</dbReference>
<accession>A0A9D3WG70</accession>
<keyword evidence="2" id="KW-1185">Reference proteome</keyword>
<dbReference type="PANTHER" id="PTHR33070:SF129">
    <property type="entry name" value="DUF241 DOMAIN PROTEIN"/>
    <property type="match status" value="1"/>
</dbReference>
<dbReference type="Proteomes" id="UP000828251">
    <property type="component" value="Unassembled WGS sequence"/>
</dbReference>
<organism evidence="1 2">
    <name type="scientific">Gossypium stocksii</name>
    <dbReference type="NCBI Taxonomy" id="47602"/>
    <lineage>
        <taxon>Eukaryota</taxon>
        <taxon>Viridiplantae</taxon>
        <taxon>Streptophyta</taxon>
        <taxon>Embryophyta</taxon>
        <taxon>Tracheophyta</taxon>
        <taxon>Spermatophyta</taxon>
        <taxon>Magnoliopsida</taxon>
        <taxon>eudicotyledons</taxon>
        <taxon>Gunneridae</taxon>
        <taxon>Pentapetalae</taxon>
        <taxon>rosids</taxon>
        <taxon>malvids</taxon>
        <taxon>Malvales</taxon>
        <taxon>Malvaceae</taxon>
        <taxon>Malvoideae</taxon>
        <taxon>Gossypium</taxon>
    </lineage>
</organism>